<sequence length="33" mass="4096">MESFSFFMNEYEYKTRYWNLPQVEVKKALTTTL</sequence>
<dbReference type="KEGG" id="bco:Bcell_1739"/>
<evidence type="ECO:0000313" key="1">
    <source>
        <dbReference type="EMBL" id="ADU30002.1"/>
    </source>
</evidence>
<evidence type="ECO:0000313" key="2">
    <source>
        <dbReference type="Proteomes" id="UP000001401"/>
    </source>
</evidence>
<accession>E6TXS6</accession>
<dbReference type="HOGENOM" id="CLU_3380460_0_0_9"/>
<dbReference type="AlphaFoldDB" id="E6TXS6"/>
<proteinExistence type="predicted"/>
<dbReference type="Proteomes" id="UP000001401">
    <property type="component" value="Chromosome"/>
</dbReference>
<gene>
    <name evidence="1" type="ordered locus">Bcell_1739</name>
</gene>
<keyword evidence="2" id="KW-1185">Reference proteome</keyword>
<protein>
    <submittedName>
        <fullName evidence="1">Uncharacterized protein</fullName>
    </submittedName>
</protein>
<dbReference type="STRING" id="649639.Bcell_1739"/>
<organism evidence="1 2">
    <name type="scientific">Evansella cellulosilytica (strain ATCC 21833 / DSM 2522 / FERM P-1141 / JCM 9156 / N-4)</name>
    <name type="common">Bacillus cellulosilyticus</name>
    <dbReference type="NCBI Taxonomy" id="649639"/>
    <lineage>
        <taxon>Bacteria</taxon>
        <taxon>Bacillati</taxon>
        <taxon>Bacillota</taxon>
        <taxon>Bacilli</taxon>
        <taxon>Bacillales</taxon>
        <taxon>Bacillaceae</taxon>
        <taxon>Evansella</taxon>
    </lineage>
</organism>
<name>E6TXS6_EVAC2</name>
<dbReference type="EMBL" id="CP002394">
    <property type="protein sequence ID" value="ADU30002.1"/>
    <property type="molecule type" value="Genomic_DNA"/>
</dbReference>
<reference evidence="1" key="1">
    <citation type="submission" date="2010-12" db="EMBL/GenBank/DDBJ databases">
        <title>Complete sequence of Bacillus cellulosilyticus DSM 2522.</title>
        <authorList>
            <consortium name="US DOE Joint Genome Institute"/>
            <person name="Lucas S."/>
            <person name="Copeland A."/>
            <person name="Lapidus A."/>
            <person name="Cheng J.-F."/>
            <person name="Bruce D."/>
            <person name="Goodwin L."/>
            <person name="Pitluck S."/>
            <person name="Chertkov O."/>
            <person name="Detter J.C."/>
            <person name="Han C."/>
            <person name="Tapia R."/>
            <person name="Land M."/>
            <person name="Hauser L."/>
            <person name="Jeffries C."/>
            <person name="Kyrpides N."/>
            <person name="Ivanova N."/>
            <person name="Mikhailova N."/>
            <person name="Brumm P."/>
            <person name="Mead D."/>
            <person name="Woyke T."/>
        </authorList>
    </citation>
    <scope>NUCLEOTIDE SEQUENCE [LARGE SCALE GENOMIC DNA]</scope>
    <source>
        <strain evidence="1">DSM 2522</strain>
    </source>
</reference>